<protein>
    <recommendedName>
        <fullName evidence="5">Spindle pole body component</fullName>
    </recommendedName>
</protein>
<comment type="caution">
    <text evidence="9">The sequence shown here is derived from an EMBL/GenBank/DDBJ whole genome shotgun (WGS) entry which is preliminary data.</text>
</comment>
<dbReference type="GO" id="GO:0005816">
    <property type="term" value="C:spindle pole body"/>
    <property type="evidence" value="ECO:0007669"/>
    <property type="project" value="UniProtKB-ARBA"/>
</dbReference>
<reference evidence="9" key="1">
    <citation type="submission" date="2022-07" db="EMBL/GenBank/DDBJ databases">
        <title>Draft genome sequence of Zalerion maritima ATCC 34329, a (micro)plastics degrading marine fungus.</title>
        <authorList>
            <person name="Paco A."/>
            <person name="Goncalves M.F.M."/>
            <person name="Rocha-Santos T.A.P."/>
            <person name="Alves A."/>
        </authorList>
    </citation>
    <scope>NUCLEOTIDE SEQUENCE</scope>
    <source>
        <strain evidence="9">ATCC 34329</strain>
    </source>
</reference>
<keyword evidence="4 5" id="KW-0206">Cytoskeleton</keyword>
<sequence length="970" mass="109366">MSDKDASDVFAIPDFETAAKQLAPPEDVCSFFSPPEVDIPELQQLHLGGLIPVVPVAKDVEGAPQNESEGFFKLPPTLDLKPVEETHNPKPAAKPEPRVQEKDPEVDYELLDSWLDCGDGPPKLAEYRTWDLFAHPDSIQQPPLFISETGPGAFDAALAAKEDPLRVRNTNHKVIETKTYCACLLALALGRGSILFSWEQSKRSFVPAIEKSRISGVSAGTLKGVQETCVQTGNATHFLRTFVEKVYKSEPSPSRVALATAVDKTLLVVQSILGERGQTVRSVLHLESLVRPVHSVLVYFRILVMKLYQAANDEEILSILYHEAQAQEYGEAAVRDVVREVLWRVSQPWLSFVEEWIGIKVEEGIELSKDGPGKSFVKVENRTWVDDQGFEVSEPDYALDETKMPSFMAPDIAQKLFETGKNLRFLKTNHPHHPLCKTDLMTSGNPPKLEWKFGWEPIRCIEAATDEYERSALSIVERYLGGEEVGLSKAPTSQDQSGSFFNFLGKDRAEMEAQLAASIAQFNDPVNKTPPQQDRLNEILGQRLYEENNIMDTSWHDFSPHSSLVPVLSFGPLITVQSKLMDRECMRLLFSAHNLREHLELQRDFQLMGNGLLCSRLSHALFDPDLETAERQHGVARKGGVMGLRLSGRDTWPPASSELRLALMGVLAECYLPQSVVQESGGITFKFDQHKLPGDLSFAVRDLTPEEIDACMDPDSIAALDFLRLSYKAPSPLAPIITPRILAKYDRIFRLSLRVLRMLYVVNQLFKDVVGKNTPLVASDTAIRFRIESHHFITSLSSYFFDTGIAGPWESFSNWLDSIQNDLAQNNPLSDPKHIHGPERLREFHERVLDQIMMALMLRKRQAPVMKLLEEIFGLILKFGKIVRLEVTEKDWDGDEKYVDVRDLYKAYKQKVDVFVTVCRGLSEKGGFGVKTEKELLNDERSRGGLEENVILRLLVRLEMRDYYASFQIS</sequence>
<dbReference type="InterPro" id="IPR040457">
    <property type="entry name" value="GCP_C"/>
</dbReference>
<evidence type="ECO:0000256" key="4">
    <source>
        <dbReference type="ARBA" id="ARBA00023212"/>
    </source>
</evidence>
<feature type="region of interest" description="Disordered" evidence="6">
    <location>
        <begin position="66"/>
        <end position="103"/>
    </location>
</feature>
<dbReference type="Gene3D" id="1.20.120.1900">
    <property type="entry name" value="Gamma-tubulin complex, C-terminal domain"/>
    <property type="match status" value="1"/>
</dbReference>
<dbReference type="GO" id="GO:0005874">
    <property type="term" value="C:microtubule"/>
    <property type="evidence" value="ECO:0007669"/>
    <property type="project" value="UniProtKB-KW"/>
</dbReference>
<feature type="domain" description="Gamma tubulin complex component C-terminal" evidence="7">
    <location>
        <begin position="595"/>
        <end position="964"/>
    </location>
</feature>
<feature type="domain" description="Gamma tubulin complex component protein N-terminal" evidence="8">
    <location>
        <begin position="184"/>
        <end position="590"/>
    </location>
</feature>
<evidence type="ECO:0000259" key="7">
    <source>
        <dbReference type="Pfam" id="PF04130"/>
    </source>
</evidence>
<dbReference type="Pfam" id="PF04130">
    <property type="entry name" value="GCP_C_terminal"/>
    <property type="match status" value="1"/>
</dbReference>
<comment type="similarity">
    <text evidence="1 5">Belongs to the TUBGCP family.</text>
</comment>
<name>A0AAD5RGN7_9PEZI</name>
<dbReference type="PANTHER" id="PTHR19302">
    <property type="entry name" value="GAMMA TUBULIN COMPLEX PROTEIN"/>
    <property type="match status" value="1"/>
</dbReference>
<evidence type="ECO:0000313" key="9">
    <source>
        <dbReference type="EMBL" id="KAJ2892487.1"/>
    </source>
</evidence>
<dbReference type="GO" id="GO:0000922">
    <property type="term" value="C:spindle pole"/>
    <property type="evidence" value="ECO:0007669"/>
    <property type="project" value="InterPro"/>
</dbReference>
<dbReference type="GO" id="GO:0000278">
    <property type="term" value="P:mitotic cell cycle"/>
    <property type="evidence" value="ECO:0007669"/>
    <property type="project" value="TreeGrafter"/>
</dbReference>
<keyword evidence="3 5" id="KW-0493">Microtubule</keyword>
<dbReference type="GO" id="GO:0000930">
    <property type="term" value="C:gamma-tubulin complex"/>
    <property type="evidence" value="ECO:0007669"/>
    <property type="project" value="TreeGrafter"/>
</dbReference>
<keyword evidence="2 5" id="KW-0963">Cytoplasm</keyword>
<dbReference type="InterPro" id="IPR007259">
    <property type="entry name" value="GCP"/>
</dbReference>
<dbReference type="GO" id="GO:0043015">
    <property type="term" value="F:gamma-tubulin binding"/>
    <property type="evidence" value="ECO:0007669"/>
    <property type="project" value="InterPro"/>
</dbReference>
<dbReference type="FunFam" id="1.20.120.1900:FF:000013">
    <property type="entry name" value="Spindle pole body component"/>
    <property type="match status" value="1"/>
</dbReference>
<dbReference type="EMBL" id="JAKWBI020000795">
    <property type="protein sequence ID" value="KAJ2892487.1"/>
    <property type="molecule type" value="Genomic_DNA"/>
</dbReference>
<comment type="subcellular location">
    <subcellularLocation>
        <location evidence="5">Cytoplasm</location>
        <location evidence="5">Cytoskeleton</location>
        <location evidence="5">Microtubule organizing center</location>
    </subcellularLocation>
</comment>
<evidence type="ECO:0000256" key="3">
    <source>
        <dbReference type="ARBA" id="ARBA00022701"/>
    </source>
</evidence>
<accession>A0AAD5RGN7</accession>
<dbReference type="GO" id="GO:0007020">
    <property type="term" value="P:microtubule nucleation"/>
    <property type="evidence" value="ECO:0007669"/>
    <property type="project" value="InterPro"/>
</dbReference>
<evidence type="ECO:0000259" key="8">
    <source>
        <dbReference type="Pfam" id="PF17681"/>
    </source>
</evidence>
<dbReference type="InterPro" id="IPR041470">
    <property type="entry name" value="GCP_N"/>
</dbReference>
<organism evidence="9 10">
    <name type="scientific">Zalerion maritima</name>
    <dbReference type="NCBI Taxonomy" id="339359"/>
    <lineage>
        <taxon>Eukaryota</taxon>
        <taxon>Fungi</taxon>
        <taxon>Dikarya</taxon>
        <taxon>Ascomycota</taxon>
        <taxon>Pezizomycotina</taxon>
        <taxon>Sordariomycetes</taxon>
        <taxon>Lulworthiomycetidae</taxon>
        <taxon>Lulworthiales</taxon>
        <taxon>Lulworthiaceae</taxon>
        <taxon>Zalerion</taxon>
    </lineage>
</organism>
<evidence type="ECO:0000313" key="10">
    <source>
        <dbReference type="Proteomes" id="UP001201980"/>
    </source>
</evidence>
<dbReference type="GO" id="GO:0051225">
    <property type="term" value="P:spindle assembly"/>
    <property type="evidence" value="ECO:0007669"/>
    <property type="project" value="TreeGrafter"/>
</dbReference>
<evidence type="ECO:0000256" key="2">
    <source>
        <dbReference type="ARBA" id="ARBA00022490"/>
    </source>
</evidence>
<evidence type="ECO:0000256" key="5">
    <source>
        <dbReference type="RuleBase" id="RU363050"/>
    </source>
</evidence>
<dbReference type="PANTHER" id="PTHR19302:SF70">
    <property type="entry name" value="GAMMA-TUBULIN COMPLEX COMPONENT 6"/>
    <property type="match status" value="1"/>
</dbReference>
<feature type="compositionally biased region" description="Basic and acidic residues" evidence="6">
    <location>
        <begin position="81"/>
        <end position="103"/>
    </location>
</feature>
<proteinExistence type="inferred from homology"/>
<evidence type="ECO:0000256" key="1">
    <source>
        <dbReference type="ARBA" id="ARBA00010337"/>
    </source>
</evidence>
<dbReference type="Proteomes" id="UP001201980">
    <property type="component" value="Unassembled WGS sequence"/>
</dbReference>
<evidence type="ECO:0000256" key="6">
    <source>
        <dbReference type="SAM" id="MobiDB-lite"/>
    </source>
</evidence>
<gene>
    <name evidence="9" type="ORF">MKZ38_009709</name>
</gene>
<dbReference type="Pfam" id="PF17681">
    <property type="entry name" value="GCP_N_terminal"/>
    <property type="match status" value="1"/>
</dbReference>
<dbReference type="GO" id="GO:0031122">
    <property type="term" value="P:cytoplasmic microtubule organization"/>
    <property type="evidence" value="ECO:0007669"/>
    <property type="project" value="TreeGrafter"/>
</dbReference>
<dbReference type="AlphaFoldDB" id="A0AAD5RGN7"/>
<dbReference type="GO" id="GO:0051321">
    <property type="term" value="P:meiotic cell cycle"/>
    <property type="evidence" value="ECO:0007669"/>
    <property type="project" value="TreeGrafter"/>
</dbReference>
<keyword evidence="10" id="KW-1185">Reference proteome</keyword>
<dbReference type="InterPro" id="IPR042241">
    <property type="entry name" value="GCP_C_sf"/>
</dbReference>
<dbReference type="GO" id="GO:0051011">
    <property type="term" value="F:microtubule minus-end binding"/>
    <property type="evidence" value="ECO:0007669"/>
    <property type="project" value="TreeGrafter"/>
</dbReference>